<keyword evidence="1" id="KW-0812">Transmembrane</keyword>
<name>A0A5R8Q931_9FIRM</name>
<evidence type="ECO:0000313" key="2">
    <source>
        <dbReference type="EMBL" id="TLG71755.1"/>
    </source>
</evidence>
<dbReference type="Proteomes" id="UP000306912">
    <property type="component" value="Unassembled WGS sequence"/>
</dbReference>
<gene>
    <name evidence="2" type="ORF">FEZ08_10115</name>
</gene>
<keyword evidence="1" id="KW-1133">Transmembrane helix</keyword>
<organism evidence="2 3">
    <name type="scientific">Culicoidibacter larvae</name>
    <dbReference type="NCBI Taxonomy" id="2579976"/>
    <lineage>
        <taxon>Bacteria</taxon>
        <taxon>Bacillati</taxon>
        <taxon>Bacillota</taxon>
        <taxon>Culicoidibacteria</taxon>
        <taxon>Culicoidibacterales</taxon>
        <taxon>Culicoidibacteraceae</taxon>
        <taxon>Culicoidibacter</taxon>
    </lineage>
</organism>
<proteinExistence type="predicted"/>
<dbReference type="EMBL" id="VBWP01000010">
    <property type="protein sequence ID" value="TLG71755.1"/>
    <property type="molecule type" value="Genomic_DNA"/>
</dbReference>
<feature type="transmembrane region" description="Helical" evidence="1">
    <location>
        <begin position="96"/>
        <end position="117"/>
    </location>
</feature>
<evidence type="ECO:0000313" key="3">
    <source>
        <dbReference type="Proteomes" id="UP000306912"/>
    </source>
</evidence>
<dbReference type="RefSeq" id="WP_138191997.1">
    <property type="nucleotide sequence ID" value="NZ_VBWP01000010.1"/>
</dbReference>
<feature type="transmembrane region" description="Helical" evidence="1">
    <location>
        <begin position="123"/>
        <end position="144"/>
    </location>
</feature>
<dbReference type="AlphaFoldDB" id="A0A5R8Q931"/>
<keyword evidence="3" id="KW-1185">Reference proteome</keyword>
<comment type="caution">
    <text evidence="2">The sequence shown here is derived from an EMBL/GenBank/DDBJ whole genome shotgun (WGS) entry which is preliminary data.</text>
</comment>
<keyword evidence="1" id="KW-0472">Membrane</keyword>
<accession>A0A5R8Q931</accession>
<protein>
    <submittedName>
        <fullName evidence="2">Uncharacterized protein</fullName>
    </submittedName>
</protein>
<reference evidence="2 3" key="1">
    <citation type="submission" date="2019-05" db="EMBL/GenBank/DDBJ databases">
        <title>Culicoidintestinum kansasii gen. nov., sp. nov. from the gastrointestinal tract of the biting midge, Culicoides sonorensis.</title>
        <authorList>
            <person name="Neupane S."/>
            <person name="Ghosh A."/>
            <person name="Gunther S."/>
            <person name="Martin K."/>
            <person name="Zurek L."/>
        </authorList>
    </citation>
    <scope>NUCLEOTIDE SEQUENCE [LARGE SCALE GENOMIC DNA]</scope>
    <source>
        <strain evidence="2 3">CS-1</strain>
    </source>
</reference>
<evidence type="ECO:0000256" key="1">
    <source>
        <dbReference type="SAM" id="Phobius"/>
    </source>
</evidence>
<dbReference type="InParanoid" id="A0A5R8Q931"/>
<sequence length="177" mass="20251">MTYIEASSTFFPSWVRSSAELSLAADDVMRALEGMLKNEQYQRDGNTIRIFPVAQLFVGGSYHSLYQQIDITIVAINDHYSRIDYQFIPRGRTLKIVAGIFLIIMSAALFGMAVMFMSFEFELGLLFMLLPLLIIACAIVMIIIGNRKGSYHKQFEKTFLRQLTRYGLIVKEKRSQV</sequence>